<organism evidence="12 13">
    <name type="scientific">Halorubrum lacusprofundi (strain ATCC 49239 / DSM 5036 / JCM 8891 / ACAM 34)</name>
    <dbReference type="NCBI Taxonomy" id="416348"/>
    <lineage>
        <taxon>Archaea</taxon>
        <taxon>Methanobacteriati</taxon>
        <taxon>Methanobacteriota</taxon>
        <taxon>Stenosarchaea group</taxon>
        <taxon>Halobacteria</taxon>
        <taxon>Halobacteriales</taxon>
        <taxon>Haloferacaceae</taxon>
        <taxon>Halorubrum</taxon>
    </lineage>
</organism>
<dbReference type="SMART" id="SM01021">
    <property type="entry name" value="Bac_rhodopsin"/>
    <property type="match status" value="1"/>
</dbReference>
<evidence type="ECO:0000313" key="13">
    <source>
        <dbReference type="Proteomes" id="UP000000740"/>
    </source>
</evidence>
<dbReference type="InterPro" id="IPR001425">
    <property type="entry name" value="Arc/bac/fun_rhodopsins"/>
</dbReference>
<gene>
    <name evidence="12" type="ordered locus">Hlac_0574</name>
</gene>
<evidence type="ECO:0000256" key="9">
    <source>
        <dbReference type="ARBA" id="ARBA00023136"/>
    </source>
</evidence>
<keyword evidence="13" id="KW-1185">Reference proteome</keyword>
<feature type="transmembrane region" description="Helical" evidence="11">
    <location>
        <begin position="120"/>
        <end position="138"/>
    </location>
</feature>
<evidence type="ECO:0000256" key="6">
    <source>
        <dbReference type="ARBA" id="ARBA00022925"/>
    </source>
</evidence>
<comment type="similarity">
    <text evidence="2">Belongs to the archaeal/bacterial/fungal opsin family.</text>
</comment>
<accession>B9LTP2</accession>
<keyword evidence="4" id="KW-0716">Sensory transduction</keyword>
<dbReference type="PANTHER" id="PTHR28286">
    <property type="match status" value="1"/>
</dbReference>
<dbReference type="AlphaFoldDB" id="B9LTP2"/>
<evidence type="ECO:0000256" key="1">
    <source>
        <dbReference type="ARBA" id="ARBA00004141"/>
    </source>
</evidence>
<dbReference type="Gene3D" id="1.20.1070.10">
    <property type="entry name" value="Rhodopsin 7-helix transmembrane proteins"/>
    <property type="match status" value="1"/>
</dbReference>
<dbReference type="PRINTS" id="PR00251">
    <property type="entry name" value="BACTRLOPSIN"/>
</dbReference>
<dbReference type="GO" id="GO:0016020">
    <property type="term" value="C:membrane"/>
    <property type="evidence" value="ECO:0007669"/>
    <property type="project" value="UniProtKB-SubCell"/>
</dbReference>
<keyword evidence="5 11" id="KW-0812">Transmembrane</keyword>
<feature type="transmembrane region" description="Helical" evidence="11">
    <location>
        <begin position="242"/>
        <end position="264"/>
    </location>
</feature>
<keyword evidence="10" id="KW-0675">Receptor</keyword>
<dbReference type="InterPro" id="IPR018229">
    <property type="entry name" value="Rhodopsin_retinal_BS"/>
</dbReference>
<evidence type="ECO:0000256" key="3">
    <source>
        <dbReference type="ARBA" id="ARBA00022543"/>
    </source>
</evidence>
<evidence type="ECO:0000256" key="5">
    <source>
        <dbReference type="ARBA" id="ARBA00022692"/>
    </source>
</evidence>
<dbReference type="SMR" id="B9LTP2"/>
<proteinExistence type="inferred from homology"/>
<dbReference type="eggNOG" id="arCOG02811">
    <property type="taxonomic scope" value="Archaea"/>
</dbReference>
<evidence type="ECO:0000256" key="4">
    <source>
        <dbReference type="ARBA" id="ARBA00022606"/>
    </source>
</evidence>
<evidence type="ECO:0000256" key="11">
    <source>
        <dbReference type="SAM" id="Phobius"/>
    </source>
</evidence>
<dbReference type="EMBL" id="CP001365">
    <property type="protein sequence ID" value="ACM56176.1"/>
    <property type="molecule type" value="Genomic_DNA"/>
</dbReference>
<comment type="subcellular location">
    <subcellularLocation>
        <location evidence="1">Membrane</location>
        <topology evidence="1">Multi-pass membrane protein</topology>
    </subcellularLocation>
</comment>
<feature type="transmembrane region" description="Helical" evidence="11">
    <location>
        <begin position="66"/>
        <end position="85"/>
    </location>
</feature>
<protein>
    <submittedName>
        <fullName evidence="12">Rhodopsin</fullName>
    </submittedName>
</protein>
<evidence type="ECO:0000256" key="8">
    <source>
        <dbReference type="ARBA" id="ARBA00022991"/>
    </source>
</evidence>
<keyword evidence="3" id="KW-0600">Photoreceptor protein</keyword>
<keyword evidence="8" id="KW-0157">Chromophore</keyword>
<keyword evidence="7 11" id="KW-1133">Transmembrane helix</keyword>
<evidence type="ECO:0000256" key="7">
    <source>
        <dbReference type="ARBA" id="ARBA00022989"/>
    </source>
</evidence>
<reference evidence="12 13" key="1">
    <citation type="journal article" date="2016" name="Stand. Genomic Sci.">
        <title>Complete genome sequence of the Antarctic Halorubrum lacusprofundi type strain ACAM 34.</title>
        <authorList>
            <person name="Anderson I.J."/>
            <person name="DasSarma P."/>
            <person name="Lucas S."/>
            <person name="Copeland A."/>
            <person name="Lapidus A."/>
            <person name="Del Rio T.G."/>
            <person name="Tice H."/>
            <person name="Dalin E."/>
            <person name="Bruce D.C."/>
            <person name="Goodwin L."/>
            <person name="Pitluck S."/>
            <person name="Sims D."/>
            <person name="Brettin T.S."/>
            <person name="Detter J.C."/>
            <person name="Han C.S."/>
            <person name="Larimer F."/>
            <person name="Hauser L."/>
            <person name="Land M."/>
            <person name="Ivanova N."/>
            <person name="Richardson P."/>
            <person name="Cavicchioli R."/>
            <person name="DasSarma S."/>
            <person name="Woese C.R."/>
            <person name="Kyrpides N.C."/>
        </authorList>
    </citation>
    <scope>NUCLEOTIDE SEQUENCE [LARGE SCALE GENOMIC DNA]</scope>
    <source>
        <strain evidence="13">ATCC 49239 / DSM 5036 / JCM 8891 / ACAM 34</strain>
    </source>
</reference>
<evidence type="ECO:0000256" key="10">
    <source>
        <dbReference type="ARBA" id="ARBA00023170"/>
    </source>
</evidence>
<dbReference type="SUPFAM" id="SSF81321">
    <property type="entry name" value="Family A G protein-coupled receptor-like"/>
    <property type="match status" value="1"/>
</dbReference>
<keyword evidence="6" id="KW-0681">Retinal protein</keyword>
<dbReference type="GO" id="GO:0007602">
    <property type="term" value="P:phototransduction"/>
    <property type="evidence" value="ECO:0007669"/>
    <property type="project" value="UniProtKB-KW"/>
</dbReference>
<dbReference type="Pfam" id="PF01036">
    <property type="entry name" value="Bac_rhodopsin"/>
    <property type="match status" value="1"/>
</dbReference>
<feature type="transmembrane region" description="Helical" evidence="11">
    <location>
        <begin position="173"/>
        <end position="191"/>
    </location>
</feature>
<dbReference type="PROSITE" id="PS00950">
    <property type="entry name" value="BACTERIAL_OPSIN_1"/>
    <property type="match status" value="1"/>
</dbReference>
<dbReference type="PANTHER" id="PTHR28286:SF2">
    <property type="entry name" value="BACTERIORHODOPSIN _OPSIN, NOPA (EUROFUNG)"/>
    <property type="match status" value="1"/>
</dbReference>
<dbReference type="GO" id="GO:0009881">
    <property type="term" value="F:photoreceptor activity"/>
    <property type="evidence" value="ECO:0007669"/>
    <property type="project" value="UniProtKB-KW"/>
</dbReference>
<feature type="transmembrane region" description="Helical" evidence="11">
    <location>
        <begin position="212"/>
        <end position="236"/>
    </location>
</feature>
<name>B9LTP2_HALLT</name>
<evidence type="ECO:0000256" key="2">
    <source>
        <dbReference type="ARBA" id="ARBA00008130"/>
    </source>
</evidence>
<feature type="transmembrane region" description="Helical" evidence="11">
    <location>
        <begin position="145"/>
        <end position="167"/>
    </location>
</feature>
<dbReference type="CDD" id="cd15243">
    <property type="entry name" value="7tm_Halorhodopsin"/>
    <property type="match status" value="1"/>
</dbReference>
<dbReference type="Proteomes" id="UP000000740">
    <property type="component" value="Chromosome 1"/>
</dbReference>
<feature type="transmembrane region" description="Helical" evidence="11">
    <location>
        <begin position="32"/>
        <end position="54"/>
    </location>
</feature>
<sequence length="291" mass="30802">MIETAATDLLVQSIVPLEVTQTEAFQYIQSDALLSASLWVNIALAGLSILLFVYMGRNVEDPRAQLIFVATLMVPLVSISSYTGLVSGLTVGFLEMPAGHALAGVGTGPDGTVFTPWGRYLTWALSTPMILIALGLLAGSNVTKLFTAVAADIGMCITGLAAALTTSSYALRWVWYVISCAFFAVVLYILLAEWAEDAEIAGTAEIFNTLKILTVVLWLGYPIVWGLGAEGLAVIQSPAVTSWAYSGFDIIAKYLFAFLLLRWVASNEGTVANMASGLGSVSRSGAAPADD</sequence>
<dbReference type="HOGENOM" id="CLU_054785_5_1_2"/>
<evidence type="ECO:0000313" key="12">
    <source>
        <dbReference type="EMBL" id="ACM56176.1"/>
    </source>
</evidence>
<keyword evidence="9 11" id="KW-0472">Membrane</keyword>
<dbReference type="KEGG" id="hla:Hlac_0574"/>
<dbReference type="GO" id="GO:0005216">
    <property type="term" value="F:monoatomic ion channel activity"/>
    <property type="evidence" value="ECO:0007669"/>
    <property type="project" value="InterPro"/>
</dbReference>